<dbReference type="Proteomes" id="UP000422108">
    <property type="component" value="Chromosome"/>
</dbReference>
<evidence type="ECO:0000313" key="1">
    <source>
        <dbReference type="EMBL" id="BBO92052.1"/>
    </source>
</evidence>
<evidence type="ECO:0000313" key="2">
    <source>
        <dbReference type="Proteomes" id="UP000422108"/>
    </source>
</evidence>
<sequence length="318" mass="33812">MGQALGSKSRLVMDFEDSFKTEPGTPAGMVMPINTFSLKSSRTKNTAQTITGSRNPVKPFDGNLSDSGEGVVPVDSQAFGWWLRAMFGAPTTTGTSPYTHVFKVGDSMPSMVMEVRFQDKTASVLTYAKHNGCKISSFNMSVGGDDELTAKVGIEAATETIGSTAYDSDPTVLSLNRFNNYQATIEEGGASIADVTAMDFTIDFGLDTDVYTIGDGGTRGQIPEGILSVTGSITALFNSDTLLNKAINSTESSLKLTFTSGADSLEFAFNELEFERQTPSIDGPKGVLITLPFVAFYDDDAAASVVTATLINTVETYA</sequence>
<keyword evidence="2" id="KW-1185">Reference proteome</keyword>
<protein>
    <recommendedName>
        <fullName evidence="3">Tail protein</fullName>
    </recommendedName>
</protein>
<dbReference type="InterPro" id="IPR044000">
    <property type="entry name" value="Phage_tube_2"/>
</dbReference>
<reference evidence="1 2" key="1">
    <citation type="submission" date="2019-11" db="EMBL/GenBank/DDBJ databases">
        <title>Comparative genomics of hydrocarbon-degrading Desulfosarcina strains.</title>
        <authorList>
            <person name="Watanabe M."/>
            <person name="Kojima H."/>
            <person name="Fukui M."/>
        </authorList>
    </citation>
    <scope>NUCLEOTIDE SEQUENCE [LARGE SCALE GENOMIC DNA]</scope>
    <source>
        <strain evidence="2">oXyS1</strain>
    </source>
</reference>
<evidence type="ECO:0008006" key="3">
    <source>
        <dbReference type="Google" id="ProtNLM"/>
    </source>
</evidence>
<accession>A0A5K8AH90</accession>
<organism evidence="1 2">
    <name type="scientific">Desulfosarcina ovata subsp. ovata</name>
    <dbReference type="NCBI Taxonomy" id="2752305"/>
    <lineage>
        <taxon>Bacteria</taxon>
        <taxon>Pseudomonadati</taxon>
        <taxon>Thermodesulfobacteriota</taxon>
        <taxon>Desulfobacteria</taxon>
        <taxon>Desulfobacterales</taxon>
        <taxon>Desulfosarcinaceae</taxon>
        <taxon>Desulfosarcina</taxon>
    </lineage>
</organism>
<dbReference type="AlphaFoldDB" id="A0A5K8AH90"/>
<proteinExistence type="predicted"/>
<dbReference type="EMBL" id="AP021879">
    <property type="protein sequence ID" value="BBO92052.1"/>
    <property type="molecule type" value="Genomic_DNA"/>
</dbReference>
<name>A0A5K8AH90_9BACT</name>
<dbReference type="RefSeq" id="WP_155312853.1">
    <property type="nucleotide sequence ID" value="NZ_AP021879.1"/>
</dbReference>
<dbReference type="Pfam" id="PF18906">
    <property type="entry name" value="Phage_tube_2"/>
    <property type="match status" value="1"/>
</dbReference>
<gene>
    <name evidence="1" type="ORF">DSCOOX_52320</name>
</gene>